<evidence type="ECO:0000313" key="2">
    <source>
        <dbReference type="EMBL" id="MPN59237.1"/>
    </source>
</evidence>
<organism evidence="2">
    <name type="scientific">bioreactor metagenome</name>
    <dbReference type="NCBI Taxonomy" id="1076179"/>
    <lineage>
        <taxon>unclassified sequences</taxon>
        <taxon>metagenomes</taxon>
        <taxon>ecological metagenomes</taxon>
    </lineage>
</organism>
<keyword evidence="1" id="KW-0472">Membrane</keyword>
<accession>A0A645J760</accession>
<keyword evidence="1" id="KW-0812">Transmembrane</keyword>
<evidence type="ECO:0000256" key="1">
    <source>
        <dbReference type="SAM" id="Phobius"/>
    </source>
</evidence>
<feature type="transmembrane region" description="Helical" evidence="1">
    <location>
        <begin position="53"/>
        <end position="70"/>
    </location>
</feature>
<reference evidence="2" key="1">
    <citation type="submission" date="2019-08" db="EMBL/GenBank/DDBJ databases">
        <authorList>
            <person name="Kucharzyk K."/>
            <person name="Murdoch R.W."/>
            <person name="Higgins S."/>
            <person name="Loffler F."/>
        </authorList>
    </citation>
    <scope>NUCLEOTIDE SEQUENCE</scope>
</reference>
<name>A0A645J760_9ZZZZ</name>
<proteinExistence type="predicted"/>
<dbReference type="EMBL" id="VSSQ01133010">
    <property type="protein sequence ID" value="MPN59237.1"/>
    <property type="molecule type" value="Genomic_DNA"/>
</dbReference>
<gene>
    <name evidence="2" type="ORF">SDC9_206958</name>
</gene>
<protein>
    <submittedName>
        <fullName evidence="2">Uncharacterized protein</fullName>
    </submittedName>
</protein>
<keyword evidence="1" id="KW-1133">Transmembrane helix</keyword>
<comment type="caution">
    <text evidence="2">The sequence shown here is derived from an EMBL/GenBank/DDBJ whole genome shotgun (WGS) entry which is preliminary data.</text>
</comment>
<sequence length="91" mass="10136">MMPKKVIIAITIDVVIQGIQIESFARANVTPIARASKLVISPKNSMFFNEKNVSLISSILLFFASIIIFIPTKPKNAKIIQWSKASIYSKI</sequence>
<dbReference type="AlphaFoldDB" id="A0A645J760"/>